<dbReference type="Pfam" id="PF01867">
    <property type="entry name" value="Cas_Cas1"/>
    <property type="match status" value="1"/>
</dbReference>
<evidence type="ECO:0000313" key="12">
    <source>
        <dbReference type="Proteomes" id="UP000176204"/>
    </source>
</evidence>
<dbReference type="AlphaFoldDB" id="A0A1C7PDU9"/>
<dbReference type="NCBIfam" id="TIGR00287">
    <property type="entry name" value="cas1"/>
    <property type="match status" value="1"/>
</dbReference>
<dbReference type="PATRIC" id="fig|1679444.3.peg.1578"/>
<dbReference type="GO" id="GO:0004520">
    <property type="term" value="F:DNA endonuclease activity"/>
    <property type="evidence" value="ECO:0007669"/>
    <property type="project" value="InterPro"/>
</dbReference>
<dbReference type="Proteomes" id="UP000176204">
    <property type="component" value="Chromosome I"/>
</dbReference>
<dbReference type="OrthoDB" id="9803119at2"/>
<name>A0A1C7PDU9_9BACT</name>
<gene>
    <name evidence="10" type="primary">cas1</name>
    <name evidence="11" type="ORF">PYTT_2360</name>
</gene>
<comment type="cofactor">
    <cofactor evidence="10">
        <name>Mg(2+)</name>
        <dbReference type="ChEBI" id="CHEBI:18420"/>
    </cofactor>
    <cofactor evidence="10">
        <name>Mn(2+)</name>
        <dbReference type="ChEBI" id="CHEBI:29035"/>
    </cofactor>
</comment>
<feature type="binding site" evidence="10">
    <location>
        <position position="246"/>
    </location>
    <ligand>
        <name>Mn(2+)</name>
        <dbReference type="ChEBI" id="CHEBI:29035"/>
    </ligand>
</feature>
<dbReference type="Gene3D" id="3.100.10.20">
    <property type="entry name" value="CRISPR-associated endonuclease Cas1, N-terminal domain"/>
    <property type="match status" value="1"/>
</dbReference>
<dbReference type="InterPro" id="IPR042206">
    <property type="entry name" value="CRISPR-assoc_Cas1_C"/>
</dbReference>
<keyword evidence="12" id="KW-1185">Reference proteome</keyword>
<feature type="binding site" evidence="10">
    <location>
        <position position="163"/>
    </location>
    <ligand>
        <name>Mn(2+)</name>
        <dbReference type="ChEBI" id="CHEBI:29035"/>
    </ligand>
</feature>
<evidence type="ECO:0000256" key="10">
    <source>
        <dbReference type="HAMAP-Rule" id="MF_01470"/>
    </source>
</evidence>
<comment type="subunit">
    <text evidence="9 10">Homodimer, forms a heterotetramer with a Cas2 homodimer.</text>
</comment>
<dbReference type="GO" id="GO:0043571">
    <property type="term" value="P:maintenance of CRISPR repeat elements"/>
    <property type="evidence" value="ECO:0007669"/>
    <property type="project" value="UniProtKB-UniRule"/>
</dbReference>
<dbReference type="PANTHER" id="PTHR34353:SF2">
    <property type="entry name" value="CRISPR-ASSOCIATED ENDONUCLEASE CAS1 1"/>
    <property type="match status" value="1"/>
</dbReference>
<dbReference type="InterPro" id="IPR050646">
    <property type="entry name" value="Cas1"/>
</dbReference>
<evidence type="ECO:0000256" key="1">
    <source>
        <dbReference type="ARBA" id="ARBA00022722"/>
    </source>
</evidence>
<keyword evidence="5 10" id="KW-0460">Magnesium</keyword>
<evidence type="ECO:0000313" key="11">
    <source>
        <dbReference type="EMBL" id="SEH99113.1"/>
    </source>
</evidence>
<dbReference type="KEGG" id="agl:PYTT_2360"/>
<dbReference type="GO" id="GO:0051607">
    <property type="term" value="P:defense response to virus"/>
    <property type="evidence" value="ECO:0007669"/>
    <property type="project" value="UniProtKB-UniRule"/>
</dbReference>
<evidence type="ECO:0000256" key="2">
    <source>
        <dbReference type="ARBA" id="ARBA00022723"/>
    </source>
</evidence>
<evidence type="ECO:0000256" key="5">
    <source>
        <dbReference type="ARBA" id="ARBA00022842"/>
    </source>
</evidence>
<keyword evidence="2 10" id="KW-0479">Metal-binding</keyword>
<accession>A0A1C7PDU9</accession>
<dbReference type="InterPro" id="IPR042211">
    <property type="entry name" value="CRISPR-assoc_Cas1_N"/>
</dbReference>
<sequence length="340" mass="37604">MKQHLNTLYVTREGVWLAKDGETVSIIDHGSSLMRVPLHNLESIITMGWDIGVSPQLLAACAASGIRLSFCDPNGRFLAAATGFTPGNVLLRRAQYRCADQPEAALNIAREMIAAKILNARHVLLRVDRDRSGINLEPVISSLAYSVQAARKARDAAELLGIEGNAADAYFSAFPTAIAHDDPAFIFCGRSRRPPRDSVNALMSFVYALLAHDCRSALESCGLDAAVGVLHRDRPGRPGLALDLMEEFRAVLDDRLVLTLINRRQIKPGDFTREESGAVFLKEESRKIVLSAWQERKKETIMHPVIGEKITIGLLPHIQARLLARHLRGDVDAYTPMLWR</sequence>
<dbReference type="InterPro" id="IPR002729">
    <property type="entry name" value="CRISPR-assoc_Cas1"/>
</dbReference>
<organism evidence="11 12">
    <name type="scientific">Akkermansia glycaniphila</name>
    <dbReference type="NCBI Taxonomy" id="1679444"/>
    <lineage>
        <taxon>Bacteria</taxon>
        <taxon>Pseudomonadati</taxon>
        <taxon>Verrucomicrobiota</taxon>
        <taxon>Verrucomicrobiia</taxon>
        <taxon>Verrucomicrobiales</taxon>
        <taxon>Akkermansiaceae</taxon>
        <taxon>Akkermansia</taxon>
    </lineage>
</organism>
<evidence type="ECO:0000256" key="7">
    <source>
        <dbReference type="ARBA" id="ARBA00023125"/>
    </source>
</evidence>
<feature type="binding site" evidence="10">
    <location>
        <position position="231"/>
    </location>
    <ligand>
        <name>Mn(2+)</name>
        <dbReference type="ChEBI" id="CHEBI:29035"/>
    </ligand>
</feature>
<keyword evidence="4 10" id="KW-0378">Hydrolase</keyword>
<evidence type="ECO:0000256" key="4">
    <source>
        <dbReference type="ARBA" id="ARBA00022801"/>
    </source>
</evidence>
<keyword evidence="6 10" id="KW-0051">Antiviral defense</keyword>
<evidence type="ECO:0000256" key="6">
    <source>
        <dbReference type="ARBA" id="ARBA00023118"/>
    </source>
</evidence>
<dbReference type="EMBL" id="LT629973">
    <property type="protein sequence ID" value="SEH99113.1"/>
    <property type="molecule type" value="Genomic_DNA"/>
</dbReference>
<keyword evidence="8 10" id="KW-0464">Manganese</keyword>
<keyword evidence="3 10" id="KW-0255">Endonuclease</keyword>
<dbReference type="GO" id="GO:0003677">
    <property type="term" value="F:DNA binding"/>
    <property type="evidence" value="ECO:0007669"/>
    <property type="project" value="UniProtKB-KW"/>
</dbReference>
<comment type="function">
    <text evidence="10">CRISPR (clustered regularly interspaced short palindromic repeat), is an adaptive immune system that provides protection against mobile genetic elements (viruses, transposable elements and conjugative plasmids). CRISPR clusters contain spacers, sequences complementary to antecedent mobile elements, and target invading nucleic acids. CRISPR clusters are transcribed and processed into CRISPR RNA (crRNA). Acts as a dsDNA endonuclease. Involved in the integration of spacer DNA into the CRISPR cassette.</text>
</comment>
<evidence type="ECO:0000256" key="9">
    <source>
        <dbReference type="ARBA" id="ARBA00038592"/>
    </source>
</evidence>
<dbReference type="Gene3D" id="1.20.120.920">
    <property type="entry name" value="CRISPR-associated endonuclease Cas1, C-terminal domain"/>
    <property type="match status" value="1"/>
</dbReference>
<dbReference type="RefSeq" id="WP_067777639.1">
    <property type="nucleotide sequence ID" value="NZ_LIGX01000040.1"/>
</dbReference>
<protein>
    <recommendedName>
        <fullName evidence="10">CRISPR-associated endonuclease Cas1</fullName>
        <ecNumber evidence="10">3.1.-.-</ecNumber>
    </recommendedName>
</protein>
<evidence type="ECO:0000256" key="8">
    <source>
        <dbReference type="ARBA" id="ARBA00023211"/>
    </source>
</evidence>
<keyword evidence="1 10" id="KW-0540">Nuclease</keyword>
<dbReference type="GO" id="GO:0046872">
    <property type="term" value="F:metal ion binding"/>
    <property type="evidence" value="ECO:0007669"/>
    <property type="project" value="UniProtKB-UniRule"/>
</dbReference>
<keyword evidence="7 10" id="KW-0238">DNA-binding</keyword>
<dbReference type="EC" id="3.1.-.-" evidence="10"/>
<proteinExistence type="inferred from homology"/>
<dbReference type="HAMAP" id="MF_01470">
    <property type="entry name" value="Cas1"/>
    <property type="match status" value="1"/>
</dbReference>
<dbReference type="PANTHER" id="PTHR34353">
    <property type="entry name" value="CRISPR-ASSOCIATED ENDONUCLEASE CAS1 1"/>
    <property type="match status" value="1"/>
</dbReference>
<dbReference type="STRING" id="1679444.PYTT_2360"/>
<dbReference type="NCBIfam" id="TIGR03640">
    <property type="entry name" value="cas1_DVULG"/>
    <property type="match status" value="1"/>
</dbReference>
<dbReference type="GO" id="GO:0016787">
    <property type="term" value="F:hydrolase activity"/>
    <property type="evidence" value="ECO:0007669"/>
    <property type="project" value="UniProtKB-KW"/>
</dbReference>
<evidence type="ECO:0000256" key="3">
    <source>
        <dbReference type="ARBA" id="ARBA00022759"/>
    </source>
</evidence>
<comment type="similarity">
    <text evidence="10">Belongs to the CRISPR-associated endonuclease Cas1 family.</text>
</comment>
<dbReference type="InterPro" id="IPR019856">
    <property type="entry name" value="CRISPR-assoc_Cas1_DVULG"/>
</dbReference>
<reference evidence="12" key="1">
    <citation type="submission" date="2016-09" db="EMBL/GenBank/DDBJ databases">
        <authorList>
            <person name="Koehorst J."/>
        </authorList>
    </citation>
    <scope>NUCLEOTIDE SEQUENCE [LARGE SCALE GENOMIC DNA]</scope>
</reference>